<dbReference type="EMBL" id="CP009498">
    <property type="protein sequence ID" value="AKL97936.1"/>
    <property type="molecule type" value="Genomic_DNA"/>
</dbReference>
<dbReference type="RefSeq" id="WP_144412030.1">
    <property type="nucleotide sequence ID" value="NZ_CP009498.1"/>
</dbReference>
<evidence type="ECO:0000313" key="2">
    <source>
        <dbReference type="Proteomes" id="UP000035337"/>
    </source>
</evidence>
<dbReference type="STRING" id="1408281.Epro_0557"/>
<keyword evidence="2" id="KW-1185">Reference proteome</keyword>
<organism evidence="1 2">
    <name type="scientific">Endomicrobium proavitum</name>
    <dbReference type="NCBI Taxonomy" id="1408281"/>
    <lineage>
        <taxon>Bacteria</taxon>
        <taxon>Pseudomonadati</taxon>
        <taxon>Elusimicrobiota</taxon>
        <taxon>Endomicrobiia</taxon>
        <taxon>Endomicrobiales</taxon>
        <taxon>Endomicrobiaceae</taxon>
        <taxon>Endomicrobium</taxon>
    </lineage>
</organism>
<accession>A0A0G3WGY8</accession>
<name>A0A0G3WGY8_9BACT</name>
<protein>
    <submittedName>
        <fullName evidence="1">Uncharacterized protein</fullName>
    </submittedName>
</protein>
<dbReference type="KEGG" id="epo:Epro_0557"/>
<gene>
    <name evidence="1" type="ORF">Epro_0557</name>
</gene>
<dbReference type="Proteomes" id="UP000035337">
    <property type="component" value="Chromosome"/>
</dbReference>
<dbReference type="AlphaFoldDB" id="A0A0G3WGY8"/>
<sequence length="96" mass="11561">MPLRKPSELKFRNDDFEKEILKKIIYEYVNELQKLYYEAEHKKGNFASGESIAYCFILHWLDDDIDTFELRNEFKDLEISVGIESSKNNHNQQNRE</sequence>
<evidence type="ECO:0000313" key="1">
    <source>
        <dbReference type="EMBL" id="AKL97936.1"/>
    </source>
</evidence>
<proteinExistence type="predicted"/>
<reference evidence="1 2" key="1">
    <citation type="submission" date="2014-09" db="EMBL/GenBank/DDBJ databases">
        <title>Complete genome sequence of Endomicrobium proavitum.</title>
        <authorList>
            <person name="Zheng H."/>
        </authorList>
    </citation>
    <scope>NUCLEOTIDE SEQUENCE [LARGE SCALE GENOMIC DNA]</scope>
    <source>
        <strain evidence="1 2">Rsa215</strain>
    </source>
</reference>